<keyword evidence="3" id="KW-0804">Transcription</keyword>
<dbReference type="PROSITE" id="PS50888">
    <property type="entry name" value="BHLH"/>
    <property type="match status" value="1"/>
</dbReference>
<dbReference type="AlphaFoldDB" id="A0A8T1XN07"/>
<proteinExistence type="predicted"/>
<evidence type="ECO:0000259" key="5">
    <source>
        <dbReference type="PROSITE" id="PS50888"/>
    </source>
</evidence>
<dbReference type="InterPro" id="IPR011598">
    <property type="entry name" value="bHLH_dom"/>
</dbReference>
<comment type="subcellular location">
    <subcellularLocation>
        <location evidence="1">Nucleus</location>
    </subcellularLocation>
</comment>
<dbReference type="CDD" id="cd18917">
    <property type="entry name" value="bHLH_AtSAC51_like"/>
    <property type="match status" value="1"/>
</dbReference>
<dbReference type="PANTHER" id="PTHR36066">
    <property type="entry name" value="TRANSCRIPTION FACTOR BHLH145"/>
    <property type="match status" value="1"/>
</dbReference>
<evidence type="ECO:0000313" key="6">
    <source>
        <dbReference type="EMBL" id="KAG7533644.1"/>
    </source>
</evidence>
<comment type="caution">
    <text evidence="6">The sequence shown here is derived from an EMBL/GenBank/DDBJ whole genome shotgun (WGS) entry which is preliminary data.</text>
</comment>
<dbReference type="PANTHER" id="PTHR36066:SF2">
    <property type="entry name" value="TRANSCRIPTION FACTOR BHLH145"/>
    <property type="match status" value="1"/>
</dbReference>
<gene>
    <name evidence="6" type="ORF">ISN45_Aa08g012600</name>
</gene>
<sequence length="374" mass="41910">MVCQSAGQTRFRTLKHEHGIAGNIVVRVIACFQPLQDCQAEYFRQLLKPCWMGQDRGLWFLSQRLSSLTCLPLSHLGKHDLNLVSKTFGDMVSTRGSYPVSSQSYFDGSYGWVHGPSHLEQQFLPPLNKCMKHLPLKVDGVISKADGGQCSQKRFLVFDQSGDQTTLLVTSDIWKSFETLKQHVCPGMKEDIQRSNKDLFVCQGMHGNSEPDLKEDTEELNALLYSEDESDYCSEEDEVTSSDHSPSIVVSAHEGQETFLGSYRQSLNAKKRKTLESSAPYLETSNENMRDAESSCGSCDNDNTAISFLKRSKPSSKKIGEEKIFETVSLLRSIVPGEELADPILVIDRAIDYLKSLKMEVKNRGHGTLCLHDI</sequence>
<dbReference type="GO" id="GO:0005634">
    <property type="term" value="C:nucleus"/>
    <property type="evidence" value="ECO:0007669"/>
    <property type="project" value="UniProtKB-SubCell"/>
</dbReference>
<dbReference type="EMBL" id="JAEFBK010000013">
    <property type="protein sequence ID" value="KAG7533644.1"/>
    <property type="molecule type" value="Genomic_DNA"/>
</dbReference>
<evidence type="ECO:0000256" key="2">
    <source>
        <dbReference type="ARBA" id="ARBA00023015"/>
    </source>
</evidence>
<dbReference type="GO" id="GO:0046983">
    <property type="term" value="F:protein dimerization activity"/>
    <property type="evidence" value="ECO:0007669"/>
    <property type="project" value="InterPro"/>
</dbReference>
<keyword evidence="4" id="KW-0539">Nucleus</keyword>
<organism evidence="6 7">
    <name type="scientific">Arabidopsis thaliana x Arabidopsis arenosa</name>
    <dbReference type="NCBI Taxonomy" id="1240361"/>
    <lineage>
        <taxon>Eukaryota</taxon>
        <taxon>Viridiplantae</taxon>
        <taxon>Streptophyta</taxon>
        <taxon>Embryophyta</taxon>
        <taxon>Tracheophyta</taxon>
        <taxon>Spermatophyta</taxon>
        <taxon>Magnoliopsida</taxon>
        <taxon>eudicotyledons</taxon>
        <taxon>Gunneridae</taxon>
        <taxon>Pentapetalae</taxon>
        <taxon>rosids</taxon>
        <taxon>malvids</taxon>
        <taxon>Brassicales</taxon>
        <taxon>Brassicaceae</taxon>
        <taxon>Camelineae</taxon>
        <taxon>Arabidopsis</taxon>
    </lineage>
</organism>
<name>A0A8T1XN07_9BRAS</name>
<reference evidence="6 7" key="1">
    <citation type="submission" date="2020-12" db="EMBL/GenBank/DDBJ databases">
        <title>Concerted genomic and epigenomic changes stabilize Arabidopsis allopolyploids.</title>
        <authorList>
            <person name="Chen Z."/>
        </authorList>
    </citation>
    <scope>NUCLEOTIDE SEQUENCE [LARGE SCALE GENOMIC DNA]</scope>
    <source>
        <strain evidence="6">Allo738</strain>
        <tissue evidence="6">Leaf</tissue>
    </source>
</reference>
<evidence type="ECO:0000256" key="4">
    <source>
        <dbReference type="ARBA" id="ARBA00023242"/>
    </source>
</evidence>
<evidence type="ECO:0000313" key="7">
    <source>
        <dbReference type="Proteomes" id="UP000694240"/>
    </source>
</evidence>
<evidence type="ECO:0000256" key="3">
    <source>
        <dbReference type="ARBA" id="ARBA00023163"/>
    </source>
</evidence>
<feature type="domain" description="BHLH" evidence="5">
    <location>
        <begin position="308"/>
        <end position="357"/>
    </location>
</feature>
<evidence type="ECO:0000256" key="1">
    <source>
        <dbReference type="ARBA" id="ARBA00004123"/>
    </source>
</evidence>
<accession>A0A8T1XN07</accession>
<dbReference type="InterPro" id="IPR037546">
    <property type="entry name" value="SAC51-like"/>
</dbReference>
<dbReference type="Proteomes" id="UP000694240">
    <property type="component" value="Chromosome 13"/>
</dbReference>
<protein>
    <submittedName>
        <fullName evidence="6">Myc-type basic helix-loop-helix (BHLH) domain</fullName>
    </submittedName>
</protein>
<keyword evidence="2" id="KW-0805">Transcription regulation</keyword>
<keyword evidence="7" id="KW-1185">Reference proteome</keyword>